<keyword evidence="2" id="KW-1185">Reference proteome</keyword>
<gene>
    <name evidence="1" type="ORF">EYE40_09095</name>
</gene>
<accession>A0A4Q9GRG6</accession>
<name>A0A4Q9GRG6_9MICO</name>
<evidence type="ECO:0000313" key="1">
    <source>
        <dbReference type="EMBL" id="TBN57532.1"/>
    </source>
</evidence>
<organism evidence="1 2">
    <name type="scientific">Glaciihabitans arcticus</name>
    <dbReference type="NCBI Taxonomy" id="2668039"/>
    <lineage>
        <taxon>Bacteria</taxon>
        <taxon>Bacillati</taxon>
        <taxon>Actinomycetota</taxon>
        <taxon>Actinomycetes</taxon>
        <taxon>Micrococcales</taxon>
        <taxon>Microbacteriaceae</taxon>
        <taxon>Glaciihabitans</taxon>
    </lineage>
</organism>
<sequence>MNEPIPNRIPEPVRPSVTIPPVAIPAASPRRRRDVALVAVGATALVFGAALPTTPAAAAPNDWLAEIPLSSELSTPTVASGELAAASGAPAAAGLPVVLYGWPSTDVLGAMQEGDTVKLTPVGKAVTDASGRFDLRIENPAEAARLAGADGLVNLEIQAFSPEGIASHSFSKRVTTGGDLAPVDEDEPGTTVNEATATKLELVTESHIGAGVAAGTSAPSEIQAVFDKTDICGATLLKRYPGIDAIVGRMYSSTSGIQSSFSIASNATATVGVAKSVSGKYATFSQTGTSSVTSGDSFSWNKSTLSGGRQFRTDFTYGRFSNWCYPIGGTKKVSSYSVRPVSWDGGGYYGTEAVPSVPAANCRPFGANTSQTRSTSAATKTTNGIKISSVIGIDLSSSAGYTAAVKAGIHNVGSVTRKLCGTNGVPTSPGRYLAKA</sequence>
<dbReference type="PROSITE" id="PS51318">
    <property type="entry name" value="TAT"/>
    <property type="match status" value="1"/>
</dbReference>
<protein>
    <submittedName>
        <fullName evidence="1">Uncharacterized protein</fullName>
    </submittedName>
</protein>
<proteinExistence type="predicted"/>
<reference evidence="2" key="1">
    <citation type="submission" date="2019-02" db="EMBL/GenBank/DDBJ databases">
        <title>Glaciihabitans arcticus sp. nov., a psychrotolerant bacterium isolated from polar soil.</title>
        <authorList>
            <person name="Dahal R.H."/>
        </authorList>
    </citation>
    <scope>NUCLEOTIDE SEQUENCE [LARGE SCALE GENOMIC DNA]</scope>
    <source>
        <strain evidence="2">RP-3-7</strain>
    </source>
</reference>
<dbReference type="EMBL" id="SISG01000001">
    <property type="protein sequence ID" value="TBN57532.1"/>
    <property type="molecule type" value="Genomic_DNA"/>
</dbReference>
<evidence type="ECO:0000313" key="2">
    <source>
        <dbReference type="Proteomes" id="UP000294194"/>
    </source>
</evidence>
<dbReference type="Proteomes" id="UP000294194">
    <property type="component" value="Unassembled WGS sequence"/>
</dbReference>
<dbReference type="RefSeq" id="WP_130981643.1">
    <property type="nucleotide sequence ID" value="NZ_SISG01000001.1"/>
</dbReference>
<dbReference type="AlphaFoldDB" id="A0A4Q9GRG6"/>
<dbReference type="InterPro" id="IPR006311">
    <property type="entry name" value="TAT_signal"/>
</dbReference>
<comment type="caution">
    <text evidence="1">The sequence shown here is derived from an EMBL/GenBank/DDBJ whole genome shotgun (WGS) entry which is preliminary data.</text>
</comment>